<evidence type="ECO:0000313" key="1">
    <source>
        <dbReference type="EMBL" id="KAG9338781.1"/>
    </source>
</evidence>
<organism evidence="1 2">
    <name type="scientific">Albula glossodonta</name>
    <name type="common">roundjaw bonefish</name>
    <dbReference type="NCBI Taxonomy" id="121402"/>
    <lineage>
        <taxon>Eukaryota</taxon>
        <taxon>Metazoa</taxon>
        <taxon>Chordata</taxon>
        <taxon>Craniata</taxon>
        <taxon>Vertebrata</taxon>
        <taxon>Euteleostomi</taxon>
        <taxon>Actinopterygii</taxon>
        <taxon>Neopterygii</taxon>
        <taxon>Teleostei</taxon>
        <taxon>Albuliformes</taxon>
        <taxon>Albulidae</taxon>
        <taxon>Albula</taxon>
    </lineage>
</organism>
<protein>
    <submittedName>
        <fullName evidence="1">Uncharacterized protein</fullName>
    </submittedName>
</protein>
<sequence length="190" mass="20601">MSVPVPMAASPTQSCITISIAVWVDNRAFSLCPLKSRPPILTLKDPDSRRPPGCRPFFLGHFARPFGRTLFGSSTVSVPDSALCFSFFLGTRNSSASSPSATASLTAAIRFPSTESFAVLLSVSCSIPSSSFSPSFFFSRSLLFFPTLVLPMACSPPASSLQTYLYMHVFFSEHQRFRSFSSAPKICTVV</sequence>
<evidence type="ECO:0000313" key="2">
    <source>
        <dbReference type="Proteomes" id="UP000824540"/>
    </source>
</evidence>
<dbReference type="EMBL" id="JAFBMS010000061">
    <property type="protein sequence ID" value="KAG9338781.1"/>
    <property type="molecule type" value="Genomic_DNA"/>
</dbReference>
<gene>
    <name evidence="1" type="ORF">JZ751_025217</name>
</gene>
<keyword evidence="2" id="KW-1185">Reference proteome</keyword>
<comment type="caution">
    <text evidence="1">The sequence shown here is derived from an EMBL/GenBank/DDBJ whole genome shotgun (WGS) entry which is preliminary data.</text>
</comment>
<proteinExistence type="predicted"/>
<accession>A0A8T2NIJ0</accession>
<dbReference type="AlphaFoldDB" id="A0A8T2NIJ0"/>
<dbReference type="Proteomes" id="UP000824540">
    <property type="component" value="Unassembled WGS sequence"/>
</dbReference>
<name>A0A8T2NIJ0_9TELE</name>
<reference evidence="1" key="1">
    <citation type="thesis" date="2021" institute="BYU ScholarsArchive" country="Provo, UT, USA">
        <title>Applications of and Algorithms for Genome Assembly and Genomic Analyses with an Emphasis on Marine Teleosts.</title>
        <authorList>
            <person name="Pickett B.D."/>
        </authorList>
    </citation>
    <scope>NUCLEOTIDE SEQUENCE</scope>
    <source>
        <strain evidence="1">HI-2016</strain>
    </source>
</reference>